<accession>A0A514JM13</accession>
<keyword evidence="2" id="KW-1185">Reference proteome</keyword>
<dbReference type="Proteomes" id="UP000316215">
    <property type="component" value="Chromosome"/>
</dbReference>
<protein>
    <submittedName>
        <fullName evidence="1">Uncharacterized protein</fullName>
    </submittedName>
</protein>
<proteinExistence type="predicted"/>
<sequence length="79" mass="7909">MSRSVTVAWAVGRCGGVVEEEKRAGAVGGQRGERAGDVAEGVDAGPGEQPVVLVPRSLGPLLGVVVAVGDFGVRRGQAV</sequence>
<evidence type="ECO:0000313" key="2">
    <source>
        <dbReference type="Proteomes" id="UP000316215"/>
    </source>
</evidence>
<evidence type="ECO:0000313" key="1">
    <source>
        <dbReference type="EMBL" id="QDI68373.1"/>
    </source>
</evidence>
<reference evidence="1 2" key="1">
    <citation type="submission" date="2017-07" db="EMBL/GenBank/DDBJ databases">
        <title>The Complete Genome of Streptomyces asterosporus-ZSY.</title>
        <authorList>
            <person name="Zhang S."/>
        </authorList>
    </citation>
    <scope>NUCLEOTIDE SEQUENCE [LARGE SCALE GENOMIC DNA]</scope>
    <source>
        <strain evidence="1 2">DSM 41452</strain>
    </source>
</reference>
<name>A0A514JM13_9ACTN</name>
<dbReference type="AlphaFoldDB" id="A0A514JM13"/>
<dbReference type="EMBL" id="CP022310">
    <property type="protein sequence ID" value="QDI68373.1"/>
    <property type="molecule type" value="Genomic_DNA"/>
</dbReference>
<dbReference type="KEGG" id="sast:CD934_06560"/>
<gene>
    <name evidence="1" type="ORF">CD934_06560</name>
</gene>
<organism evidence="1 2">
    <name type="scientific">Streptomyces calvus</name>
    <dbReference type="NCBI Taxonomy" id="67282"/>
    <lineage>
        <taxon>Bacteria</taxon>
        <taxon>Bacillati</taxon>
        <taxon>Actinomycetota</taxon>
        <taxon>Actinomycetes</taxon>
        <taxon>Kitasatosporales</taxon>
        <taxon>Streptomycetaceae</taxon>
        <taxon>Streptomyces</taxon>
    </lineage>
</organism>